<dbReference type="AlphaFoldDB" id="T1A4G0"/>
<sequence>RIPDWWRDGRTARPQASVRIGGTPPVSLGAAAMLDFSVALTLEGEPLTREEQRELLAASGGLLRLRGRWVEADGEQLAEALAHWRRIEREVRDGGLSFFEGMRLLAGAAPGSALEPLPEPVRQWSGVEAGRWLREQLARVRDPQRAGALSLAGLKATLRPYQLTGAQWLVLLSGLGLGACLADDMGLGKTLQVIALLLHLRGTAPAHGAGGASLVVAPASLIANWKSELARFAPRLEVLVAHPSETDGDLSSGEVLAGLLAGRDVIITTYGIVARCEALRERAWHVVVLDEAQAIKNPAARQTRAVKQLRAR</sequence>
<dbReference type="Pfam" id="PF12419">
    <property type="entry name" value="DUF3670"/>
    <property type="match status" value="1"/>
</dbReference>
<dbReference type="InterPro" id="IPR000330">
    <property type="entry name" value="SNF2_N"/>
</dbReference>
<protein>
    <submittedName>
        <fullName evidence="2">Non-specific serine/threonine protein kinase</fullName>
    </submittedName>
</protein>
<keyword evidence="2" id="KW-0723">Serine/threonine-protein kinase</keyword>
<dbReference type="EMBL" id="AUZZ01004828">
    <property type="protein sequence ID" value="EQD51798.1"/>
    <property type="molecule type" value="Genomic_DNA"/>
</dbReference>
<dbReference type="SMART" id="SM00487">
    <property type="entry name" value="DEXDc"/>
    <property type="match status" value="1"/>
</dbReference>
<dbReference type="InterPro" id="IPR022138">
    <property type="entry name" value="DUF3670"/>
</dbReference>
<reference evidence="2" key="2">
    <citation type="journal article" date="2014" name="ISME J.">
        <title>Microbial stratification in low pH oxic and suboxic macroscopic growths along an acid mine drainage.</title>
        <authorList>
            <person name="Mendez-Garcia C."/>
            <person name="Mesa V."/>
            <person name="Sprenger R.R."/>
            <person name="Richter M."/>
            <person name="Diez M.S."/>
            <person name="Solano J."/>
            <person name="Bargiela R."/>
            <person name="Golyshina O.V."/>
            <person name="Manteca A."/>
            <person name="Ramos J.L."/>
            <person name="Gallego J.R."/>
            <person name="Llorente I."/>
            <person name="Martins Dos Santos V.A."/>
            <person name="Jensen O.N."/>
            <person name="Pelaez A.I."/>
            <person name="Sanchez J."/>
            <person name="Ferrer M."/>
        </authorList>
    </citation>
    <scope>NUCLEOTIDE SEQUENCE</scope>
</reference>
<dbReference type="Pfam" id="PF00176">
    <property type="entry name" value="SNF2-rel_dom"/>
    <property type="match status" value="1"/>
</dbReference>
<organism evidence="2">
    <name type="scientific">mine drainage metagenome</name>
    <dbReference type="NCBI Taxonomy" id="410659"/>
    <lineage>
        <taxon>unclassified sequences</taxon>
        <taxon>metagenomes</taxon>
        <taxon>ecological metagenomes</taxon>
    </lineage>
</organism>
<reference evidence="2" key="1">
    <citation type="submission" date="2013-08" db="EMBL/GenBank/DDBJ databases">
        <authorList>
            <person name="Mendez C."/>
            <person name="Richter M."/>
            <person name="Ferrer M."/>
            <person name="Sanchez J."/>
        </authorList>
    </citation>
    <scope>NUCLEOTIDE SEQUENCE</scope>
</reference>
<feature type="domain" description="Helicase ATP-binding" evidence="1">
    <location>
        <begin position="170"/>
        <end position="312"/>
    </location>
</feature>
<dbReference type="SUPFAM" id="SSF52540">
    <property type="entry name" value="P-loop containing nucleoside triphosphate hydrolases"/>
    <property type="match status" value="1"/>
</dbReference>
<dbReference type="GO" id="GO:0005524">
    <property type="term" value="F:ATP binding"/>
    <property type="evidence" value="ECO:0007669"/>
    <property type="project" value="InterPro"/>
</dbReference>
<feature type="non-terminal residue" evidence="2">
    <location>
        <position position="1"/>
    </location>
</feature>
<feature type="non-terminal residue" evidence="2">
    <location>
        <position position="312"/>
    </location>
</feature>
<keyword evidence="2" id="KW-0418">Kinase</keyword>
<dbReference type="Gene3D" id="3.40.50.10810">
    <property type="entry name" value="Tandem AAA-ATPase domain"/>
    <property type="match status" value="1"/>
</dbReference>
<name>T1A4G0_9ZZZZ</name>
<evidence type="ECO:0000259" key="1">
    <source>
        <dbReference type="PROSITE" id="PS51192"/>
    </source>
</evidence>
<dbReference type="InterPro" id="IPR038718">
    <property type="entry name" value="SNF2-like_sf"/>
</dbReference>
<gene>
    <name evidence="2" type="ORF">B2A_06784</name>
</gene>
<dbReference type="InterPro" id="IPR027417">
    <property type="entry name" value="P-loop_NTPase"/>
</dbReference>
<proteinExistence type="predicted"/>
<dbReference type="GO" id="GO:0004674">
    <property type="term" value="F:protein serine/threonine kinase activity"/>
    <property type="evidence" value="ECO:0007669"/>
    <property type="project" value="UniProtKB-KW"/>
</dbReference>
<dbReference type="InterPro" id="IPR014001">
    <property type="entry name" value="Helicase_ATP-bd"/>
</dbReference>
<evidence type="ECO:0000313" key="2">
    <source>
        <dbReference type="EMBL" id="EQD51798.1"/>
    </source>
</evidence>
<dbReference type="PANTHER" id="PTHR10799">
    <property type="entry name" value="SNF2/RAD54 HELICASE FAMILY"/>
    <property type="match status" value="1"/>
</dbReference>
<accession>T1A4G0</accession>
<keyword evidence="2" id="KW-0808">Transferase</keyword>
<dbReference type="PROSITE" id="PS51192">
    <property type="entry name" value="HELICASE_ATP_BIND_1"/>
    <property type="match status" value="1"/>
</dbReference>
<comment type="caution">
    <text evidence="2">The sequence shown here is derived from an EMBL/GenBank/DDBJ whole genome shotgun (WGS) entry which is preliminary data.</text>
</comment>